<evidence type="ECO:0000256" key="1">
    <source>
        <dbReference type="SAM" id="Phobius"/>
    </source>
</evidence>
<evidence type="ECO:0000313" key="2">
    <source>
        <dbReference type="EMBL" id="MFL0196942.1"/>
    </source>
</evidence>
<reference evidence="2 3" key="1">
    <citation type="submission" date="2024-11" db="EMBL/GenBank/DDBJ databases">
        <authorList>
            <person name="Heng Y.C."/>
            <person name="Lim A.C.H."/>
            <person name="Lee J.K.Y."/>
            <person name="Kittelmann S."/>
        </authorList>
    </citation>
    <scope>NUCLEOTIDE SEQUENCE [LARGE SCALE GENOMIC DNA]</scope>
    <source>
        <strain evidence="2 3">WILCCON 0269</strain>
    </source>
</reference>
<keyword evidence="1" id="KW-0472">Membrane</keyword>
<organism evidence="2 3">
    <name type="scientific">Candidatus Clostridium eludens</name>
    <dbReference type="NCBI Taxonomy" id="3381663"/>
    <lineage>
        <taxon>Bacteria</taxon>
        <taxon>Bacillati</taxon>
        <taxon>Bacillota</taxon>
        <taxon>Clostridia</taxon>
        <taxon>Eubacteriales</taxon>
        <taxon>Clostridiaceae</taxon>
        <taxon>Clostridium</taxon>
    </lineage>
</organism>
<feature type="transmembrane region" description="Helical" evidence="1">
    <location>
        <begin position="261"/>
        <end position="283"/>
    </location>
</feature>
<keyword evidence="1" id="KW-1133">Transmembrane helix</keyword>
<evidence type="ECO:0000313" key="3">
    <source>
        <dbReference type="Proteomes" id="UP001623660"/>
    </source>
</evidence>
<feature type="transmembrane region" description="Helical" evidence="1">
    <location>
        <begin position="185"/>
        <end position="206"/>
    </location>
</feature>
<protein>
    <submittedName>
        <fullName evidence="2">YibE/F family protein</fullName>
    </submittedName>
</protein>
<keyword evidence="1" id="KW-0812">Transmembrane</keyword>
<dbReference type="EMBL" id="JBJHZX010000023">
    <property type="protein sequence ID" value="MFL0196942.1"/>
    <property type="molecule type" value="Genomic_DNA"/>
</dbReference>
<dbReference type="PANTHER" id="PTHR41771">
    <property type="entry name" value="MEMBRANE PROTEIN-RELATED"/>
    <property type="match status" value="1"/>
</dbReference>
<keyword evidence="3" id="KW-1185">Reference proteome</keyword>
<feature type="transmembrane region" description="Helical" evidence="1">
    <location>
        <begin position="213"/>
        <end position="232"/>
    </location>
</feature>
<dbReference type="Pfam" id="PF07907">
    <property type="entry name" value="YibE_F"/>
    <property type="match status" value="1"/>
</dbReference>
<gene>
    <name evidence="2" type="ORF">ACJDU8_15440</name>
</gene>
<feature type="transmembrane region" description="Helical" evidence="1">
    <location>
        <begin position="320"/>
        <end position="338"/>
    </location>
</feature>
<dbReference type="RefSeq" id="WP_406793046.1">
    <property type="nucleotide sequence ID" value="NZ_JBJHZX010000023.1"/>
</dbReference>
<comment type="caution">
    <text evidence="2">The sequence shown here is derived from an EMBL/GenBank/DDBJ whole genome shotgun (WGS) entry which is preliminary data.</text>
</comment>
<proteinExistence type="predicted"/>
<feature type="transmembrane region" description="Helical" evidence="1">
    <location>
        <begin position="358"/>
        <end position="380"/>
    </location>
</feature>
<feature type="transmembrane region" description="Helical" evidence="1">
    <location>
        <begin position="12"/>
        <end position="28"/>
    </location>
</feature>
<sequence>MLKLLTKENKRTFFYLIIFCLFIVQSIIPSKVFADDNSNVINTDSIRAKVIQIVSTKKENVNAGDKNIVVEDQTLKIQILSGKHEGENVIIKNTVDPSKQGNLVFNKGDQVFLSISEDSNGNITSSNIYQVARDKPLAYLLIFFILSMILIGGGKGFKSIITLAFTCFMVIKVFLNLILQGYNPIIISIFVCISITIISLVIVGGINRKTLSAIIGTSSGVVISGIISFILVNTAKVSGVGTEEAQLLMDAPLKHVLDFKAILFAAILIGALGAVMDVSISIASTMNEIKQANPRISTGKLMKAGMTVGRDMMGTMANTLILAYISGSICLVLGYLANNSNFLDIVNQDMIACEIIKTLAGSIGLVFTIPITVIVCCILGD</sequence>
<name>A0ABW8SLM4_9CLOT</name>
<accession>A0ABW8SLM4</accession>
<feature type="transmembrane region" description="Helical" evidence="1">
    <location>
        <begin position="160"/>
        <end position="179"/>
    </location>
</feature>
<feature type="transmembrane region" description="Helical" evidence="1">
    <location>
        <begin position="136"/>
        <end position="153"/>
    </location>
</feature>
<dbReference type="InterPro" id="IPR012507">
    <property type="entry name" value="YibE_F"/>
</dbReference>
<dbReference type="Proteomes" id="UP001623660">
    <property type="component" value="Unassembled WGS sequence"/>
</dbReference>
<dbReference type="PANTHER" id="PTHR41771:SF1">
    <property type="entry name" value="MEMBRANE PROTEIN"/>
    <property type="match status" value="1"/>
</dbReference>